<evidence type="ECO:0000313" key="17">
    <source>
        <dbReference type="Proteomes" id="UP000325902"/>
    </source>
</evidence>
<evidence type="ECO:0000256" key="14">
    <source>
        <dbReference type="SAM" id="MobiDB-lite"/>
    </source>
</evidence>
<dbReference type="GO" id="GO:0005634">
    <property type="term" value="C:nucleus"/>
    <property type="evidence" value="ECO:0007669"/>
    <property type="project" value="TreeGrafter"/>
</dbReference>
<dbReference type="CDD" id="cd23023">
    <property type="entry name" value="zf-HIT_BCD1"/>
    <property type="match status" value="1"/>
</dbReference>
<dbReference type="Gene3D" id="3.30.60.190">
    <property type="match status" value="1"/>
</dbReference>
<gene>
    <name evidence="16" type="primary">SPCC613.07</name>
    <name evidence="16" type="ORF">DBV05_g9379</name>
</gene>
<evidence type="ECO:0000256" key="9">
    <source>
        <dbReference type="ARBA" id="ARBA00049654"/>
    </source>
</evidence>
<dbReference type="GO" id="GO:0070761">
    <property type="term" value="C:pre-snoRNP complex"/>
    <property type="evidence" value="ECO:0007669"/>
    <property type="project" value="TreeGrafter"/>
</dbReference>
<evidence type="ECO:0000256" key="2">
    <source>
        <dbReference type="ARBA" id="ARBA00022517"/>
    </source>
</evidence>
<dbReference type="GO" id="GO:0000492">
    <property type="term" value="P:box C/D snoRNP assembly"/>
    <property type="evidence" value="ECO:0007669"/>
    <property type="project" value="TreeGrafter"/>
</dbReference>
<dbReference type="GO" id="GO:0008270">
    <property type="term" value="F:zinc ion binding"/>
    <property type="evidence" value="ECO:0007669"/>
    <property type="project" value="UniProtKB-UniRule"/>
</dbReference>
<dbReference type="OrthoDB" id="272357at2759"/>
<keyword evidence="1" id="KW-1017">Isopeptide bond</keyword>
<dbReference type="GO" id="GO:0048254">
    <property type="term" value="P:snoRNA localization"/>
    <property type="evidence" value="ECO:0007669"/>
    <property type="project" value="TreeGrafter"/>
</dbReference>
<feature type="region of interest" description="Disordered" evidence="14">
    <location>
        <begin position="173"/>
        <end position="266"/>
    </location>
</feature>
<dbReference type="AlphaFoldDB" id="A0A5N5D3J8"/>
<dbReference type="InterPro" id="IPR051639">
    <property type="entry name" value="BCD1"/>
</dbReference>
<name>A0A5N5D3J8_9PEZI</name>
<dbReference type="Pfam" id="PF04438">
    <property type="entry name" value="zf-HIT"/>
    <property type="match status" value="1"/>
</dbReference>
<feature type="region of interest" description="Disordered" evidence="14">
    <location>
        <begin position="363"/>
        <end position="383"/>
    </location>
</feature>
<comment type="subunit">
    <text evidence="10">Interacts with FBL, SNU13, NOP58, NUFIP1, RUVBL1, RUVBL2 and TAF9. Interacts (via HIT-type zinc finger) with the RUVBL1/RUVBL2 complex in the presence of ADP.</text>
</comment>
<dbReference type="EMBL" id="VCHE01000088">
    <property type="protein sequence ID" value="KAB2571972.1"/>
    <property type="molecule type" value="Genomic_DNA"/>
</dbReference>
<keyword evidence="6" id="KW-0862">Zinc</keyword>
<feature type="compositionally biased region" description="Polar residues" evidence="14">
    <location>
        <begin position="222"/>
        <end position="237"/>
    </location>
</feature>
<evidence type="ECO:0000256" key="3">
    <source>
        <dbReference type="ARBA" id="ARBA00022553"/>
    </source>
</evidence>
<dbReference type="FunFam" id="3.30.60.190:FF:000001">
    <property type="entry name" value="box C/D snoRNA protein 1"/>
    <property type="match status" value="1"/>
</dbReference>
<evidence type="ECO:0000256" key="5">
    <source>
        <dbReference type="ARBA" id="ARBA00022771"/>
    </source>
</evidence>
<protein>
    <recommendedName>
        <fullName evidence="11">Box C/D snoRNA protein 1</fullName>
    </recommendedName>
    <alternativeName>
        <fullName evidence="12">Zinc finger HIT domain-containing protein 6</fullName>
    </alternativeName>
</protein>
<proteinExistence type="inferred from homology"/>
<dbReference type="Proteomes" id="UP000325902">
    <property type="component" value="Unassembled WGS sequence"/>
</dbReference>
<sequence length="397" mass="44453">MADDPLLSDLCGVCNRNPPKYRCPRDSVRTCSLPCYKRHQQWAQCNGKRDAASFVKRSELATPRGIDHDYNFLTSIERGLQRADDDAEARGHENKKYEQNQAKLQRYLQSNRIIVDRAPIGMTRQKTNRTRMTKGGHVRWCVEWLQEDDCRDLQEADADQSLTDLYAMHLTERSRKRKRTEQHSDGLQNPPKQKKEESVSIQAVKSHQTSVLGQPASEPASDDTQAVPTDVSASAEQSKQDSHSAQPAPEVSTAADNKHNDQNPQAHTPLFSFYLLKPHTPSSLPRVLIPLDPSSTLTEALSTQVVLEYPTIKVVPRQAADAALPEGFMLEEDYIRQTKQDVQELEELIGPDGQVMTAAKVRRDNEPGIGSSGAGDDGPVDDQKLLEVLTRDLNARK</sequence>
<evidence type="ECO:0000259" key="15">
    <source>
        <dbReference type="PROSITE" id="PS51083"/>
    </source>
</evidence>
<evidence type="ECO:0000256" key="7">
    <source>
        <dbReference type="ARBA" id="ARBA00022843"/>
    </source>
</evidence>
<dbReference type="SUPFAM" id="SSF144232">
    <property type="entry name" value="HIT/MYND zinc finger-like"/>
    <property type="match status" value="1"/>
</dbReference>
<dbReference type="Pfam" id="PF25790">
    <property type="entry name" value="BCD1"/>
    <property type="match status" value="1"/>
</dbReference>
<feature type="compositionally biased region" description="Polar residues" evidence="14">
    <location>
        <begin position="199"/>
        <end position="212"/>
    </location>
</feature>
<dbReference type="GO" id="GO:0000463">
    <property type="term" value="P:maturation of LSU-rRNA from tricistronic rRNA transcript (SSU-rRNA, 5.8S rRNA, LSU-rRNA)"/>
    <property type="evidence" value="ECO:0007669"/>
    <property type="project" value="TreeGrafter"/>
</dbReference>
<evidence type="ECO:0000256" key="12">
    <source>
        <dbReference type="ARBA" id="ARBA00077531"/>
    </source>
</evidence>
<keyword evidence="2" id="KW-0690">Ribosome biogenesis</keyword>
<keyword evidence="7" id="KW-0832">Ubl conjugation</keyword>
<keyword evidence="17" id="KW-1185">Reference proteome</keyword>
<evidence type="ECO:0000256" key="6">
    <source>
        <dbReference type="ARBA" id="ARBA00022833"/>
    </source>
</evidence>
<evidence type="ECO:0000256" key="11">
    <source>
        <dbReference type="ARBA" id="ARBA00068630"/>
    </source>
</evidence>
<keyword evidence="4" id="KW-0479">Metal-binding</keyword>
<accession>A0A5N5D3J8</accession>
<dbReference type="PROSITE" id="PS51083">
    <property type="entry name" value="ZF_HIT"/>
    <property type="match status" value="1"/>
</dbReference>
<organism evidence="16 17">
    <name type="scientific">Lasiodiplodia theobromae</name>
    <dbReference type="NCBI Taxonomy" id="45133"/>
    <lineage>
        <taxon>Eukaryota</taxon>
        <taxon>Fungi</taxon>
        <taxon>Dikarya</taxon>
        <taxon>Ascomycota</taxon>
        <taxon>Pezizomycotina</taxon>
        <taxon>Dothideomycetes</taxon>
        <taxon>Dothideomycetes incertae sedis</taxon>
        <taxon>Botryosphaeriales</taxon>
        <taxon>Botryosphaeriaceae</taxon>
        <taxon>Lasiodiplodia</taxon>
    </lineage>
</organism>
<evidence type="ECO:0000256" key="8">
    <source>
        <dbReference type="ARBA" id="ARBA00049598"/>
    </source>
</evidence>
<keyword evidence="3" id="KW-0597">Phosphoprotein</keyword>
<evidence type="ECO:0000256" key="1">
    <source>
        <dbReference type="ARBA" id="ARBA00022499"/>
    </source>
</evidence>
<dbReference type="InterPro" id="IPR057721">
    <property type="entry name" value="BCD1_alpha/beta"/>
</dbReference>
<keyword evidence="5 13" id="KW-0863">Zinc-finger</keyword>
<evidence type="ECO:0000256" key="13">
    <source>
        <dbReference type="PROSITE-ProRule" id="PRU00453"/>
    </source>
</evidence>
<dbReference type="InterPro" id="IPR007529">
    <property type="entry name" value="Znf_HIT"/>
</dbReference>
<evidence type="ECO:0000256" key="10">
    <source>
        <dbReference type="ARBA" id="ARBA00061949"/>
    </source>
</evidence>
<dbReference type="PANTHER" id="PTHR13483:SF11">
    <property type="entry name" value="ZINC FINGER HIT DOMAIN-CONTAINING PROTEIN 3"/>
    <property type="match status" value="1"/>
</dbReference>
<comment type="similarity">
    <text evidence="9">Belongs to the BCD1 family.</text>
</comment>
<reference evidence="16 17" key="1">
    <citation type="journal article" date="2019" name="Sci. Rep.">
        <title>A multi-omics analysis of the grapevine pathogen Lasiodiplodia theobromae reveals that temperature affects the expression of virulence- and pathogenicity-related genes.</title>
        <authorList>
            <person name="Felix C."/>
            <person name="Meneses R."/>
            <person name="Goncalves M.F.M."/>
            <person name="Tilleman L."/>
            <person name="Duarte A.S."/>
            <person name="Jorrin-Novo J.V."/>
            <person name="Van de Peer Y."/>
            <person name="Deforce D."/>
            <person name="Van Nieuwerburgh F."/>
            <person name="Esteves A.C."/>
            <person name="Alves A."/>
        </authorList>
    </citation>
    <scope>NUCLEOTIDE SEQUENCE [LARGE SCALE GENOMIC DNA]</scope>
    <source>
        <strain evidence="16 17">LA-SOL3</strain>
    </source>
</reference>
<feature type="domain" description="HIT-type" evidence="15">
    <location>
        <begin position="11"/>
        <end position="45"/>
    </location>
</feature>
<evidence type="ECO:0000313" key="16">
    <source>
        <dbReference type="EMBL" id="KAB2571972.1"/>
    </source>
</evidence>
<comment type="function">
    <text evidence="8">Required for box C/D snoRNAs accumulation involved in snoRNA processing, snoRNA transport to the nucleolus and ribosome biogenesis.</text>
</comment>
<dbReference type="PANTHER" id="PTHR13483">
    <property type="entry name" value="BOX C_D SNORNA PROTEIN 1-RELATED"/>
    <property type="match status" value="1"/>
</dbReference>
<evidence type="ECO:0000256" key="4">
    <source>
        <dbReference type="ARBA" id="ARBA00022723"/>
    </source>
</evidence>
<comment type="caution">
    <text evidence="16">The sequence shown here is derived from an EMBL/GenBank/DDBJ whole genome shotgun (WGS) entry which is preliminary data.</text>
</comment>